<evidence type="ECO:0000313" key="2">
    <source>
        <dbReference type="Proteomes" id="UP000007089"/>
    </source>
</evidence>
<dbReference type="RefSeq" id="WP_012526601.1">
    <property type="nucleotide sequence ID" value="NC_011891.1"/>
</dbReference>
<dbReference type="AlphaFoldDB" id="B8JDH5"/>
<keyword evidence="2" id="KW-1185">Reference proteome</keyword>
<dbReference type="Proteomes" id="UP000007089">
    <property type="component" value="Chromosome"/>
</dbReference>
<dbReference type="EMBL" id="CP001359">
    <property type="protein sequence ID" value="ACL66024.1"/>
    <property type="molecule type" value="Genomic_DNA"/>
</dbReference>
<dbReference type="HOGENOM" id="CLU_2491012_0_0_7"/>
<gene>
    <name evidence="1" type="ordered locus">A2cp1_2687</name>
</gene>
<organism evidence="1 2">
    <name type="scientific">Anaeromyxobacter dehalogenans (strain ATCC BAA-258 / DSM 21875 / 2CP-1)</name>
    <dbReference type="NCBI Taxonomy" id="455488"/>
    <lineage>
        <taxon>Bacteria</taxon>
        <taxon>Pseudomonadati</taxon>
        <taxon>Myxococcota</taxon>
        <taxon>Myxococcia</taxon>
        <taxon>Myxococcales</taxon>
        <taxon>Cystobacterineae</taxon>
        <taxon>Anaeromyxobacteraceae</taxon>
        <taxon>Anaeromyxobacter</taxon>
    </lineage>
</organism>
<proteinExistence type="predicted"/>
<reference evidence="1" key="1">
    <citation type="submission" date="2009-01" db="EMBL/GenBank/DDBJ databases">
        <title>Complete sequence of Anaeromyxobacter dehalogenans 2CP-1.</title>
        <authorList>
            <consortium name="US DOE Joint Genome Institute"/>
            <person name="Lucas S."/>
            <person name="Copeland A."/>
            <person name="Lapidus A."/>
            <person name="Glavina del Rio T."/>
            <person name="Dalin E."/>
            <person name="Tice H."/>
            <person name="Bruce D."/>
            <person name="Goodwin L."/>
            <person name="Pitluck S."/>
            <person name="Saunders E."/>
            <person name="Brettin T."/>
            <person name="Detter J.C."/>
            <person name="Han C."/>
            <person name="Larimer F."/>
            <person name="Land M."/>
            <person name="Hauser L."/>
            <person name="Kyrpides N."/>
            <person name="Ovchinnikova G."/>
            <person name="Beliaev A.S."/>
            <person name="Richardson P."/>
        </authorList>
    </citation>
    <scope>NUCLEOTIDE SEQUENCE</scope>
    <source>
        <strain evidence="1">2CP-1</strain>
    </source>
</reference>
<protein>
    <submittedName>
        <fullName evidence="1">Uncharacterized protein</fullName>
    </submittedName>
</protein>
<accession>B8JDH5</accession>
<sequence>MSIEDIDLAALAERIQRHIPSTEPPVGYLRGRSYFRDVVASELGCSDLEAEELVDTLEMNGFLRFQGDPSARSRAESRWTVVPAGR</sequence>
<dbReference type="KEGG" id="acp:A2cp1_2687"/>
<evidence type="ECO:0000313" key="1">
    <source>
        <dbReference type="EMBL" id="ACL66024.1"/>
    </source>
</evidence>
<name>B8JDH5_ANAD2</name>